<sequence>MEKVMVIGVSAGVGKSTFAKQLGAKTGTPVYHLDTLYWKPGWVKSTQEDFTYAQQKIVNKREWIIEGNYSSTYEIRAEEADTIIYLELPLRICLYRVMKRWLTNIGRNREDMGAGCPEKMDKEFLSFILKTYHSRKNNSEERLRYFNNLGKPKTVYRLKTKKDISQFLNKL</sequence>
<name>A0A1H9VR94_9BACI</name>
<dbReference type="PANTHER" id="PTHR37816:SF3">
    <property type="entry name" value="MODULATES DNA TOPOLOGY"/>
    <property type="match status" value="1"/>
</dbReference>
<evidence type="ECO:0000313" key="2">
    <source>
        <dbReference type="Proteomes" id="UP000198571"/>
    </source>
</evidence>
<proteinExistence type="predicted"/>
<keyword evidence="1" id="KW-0418">Kinase</keyword>
<protein>
    <submittedName>
        <fullName evidence="1">Adenylate kinase</fullName>
    </submittedName>
</protein>
<keyword evidence="2" id="KW-1185">Reference proteome</keyword>
<dbReference type="GO" id="GO:0016301">
    <property type="term" value="F:kinase activity"/>
    <property type="evidence" value="ECO:0007669"/>
    <property type="project" value="UniProtKB-KW"/>
</dbReference>
<organism evidence="1 2">
    <name type="scientific">Salipaludibacillus aurantiacus</name>
    <dbReference type="NCBI Taxonomy" id="1601833"/>
    <lineage>
        <taxon>Bacteria</taxon>
        <taxon>Bacillati</taxon>
        <taxon>Bacillota</taxon>
        <taxon>Bacilli</taxon>
        <taxon>Bacillales</taxon>
        <taxon>Bacillaceae</taxon>
    </lineage>
</organism>
<reference evidence="2" key="1">
    <citation type="submission" date="2016-10" db="EMBL/GenBank/DDBJ databases">
        <authorList>
            <person name="Varghese N."/>
            <person name="Submissions S."/>
        </authorList>
    </citation>
    <scope>NUCLEOTIDE SEQUENCE [LARGE SCALE GENOMIC DNA]</scope>
    <source>
        <strain evidence="2">S9</strain>
    </source>
</reference>
<dbReference type="EMBL" id="FOGT01000012">
    <property type="protein sequence ID" value="SES24320.1"/>
    <property type="molecule type" value="Genomic_DNA"/>
</dbReference>
<dbReference type="Proteomes" id="UP000198571">
    <property type="component" value="Unassembled WGS sequence"/>
</dbReference>
<evidence type="ECO:0000313" key="1">
    <source>
        <dbReference type="EMBL" id="SES24320.1"/>
    </source>
</evidence>
<dbReference type="PANTHER" id="PTHR37816">
    <property type="entry name" value="YALI0E33011P"/>
    <property type="match status" value="1"/>
</dbReference>
<dbReference type="SUPFAM" id="SSF52540">
    <property type="entry name" value="P-loop containing nucleoside triphosphate hydrolases"/>
    <property type="match status" value="1"/>
</dbReference>
<dbReference type="STRING" id="1601833.SAMN05518684_11247"/>
<accession>A0A1H9VR94</accession>
<keyword evidence="1" id="KW-0808">Transferase</keyword>
<dbReference type="Gene3D" id="3.40.50.300">
    <property type="entry name" value="P-loop containing nucleotide triphosphate hydrolases"/>
    <property type="match status" value="1"/>
</dbReference>
<dbReference type="OrthoDB" id="1201990at2"/>
<dbReference type="AlphaFoldDB" id="A0A1H9VR94"/>
<dbReference type="InterPro" id="IPR052922">
    <property type="entry name" value="Cytidylate_Kinase-2"/>
</dbReference>
<gene>
    <name evidence="1" type="ORF">SAMN05518684_11247</name>
</gene>
<dbReference type="RefSeq" id="WP_093053709.1">
    <property type="nucleotide sequence ID" value="NZ_FOGT01000012.1"/>
</dbReference>
<dbReference type="InterPro" id="IPR027417">
    <property type="entry name" value="P-loop_NTPase"/>
</dbReference>